<dbReference type="Proteomes" id="UP001610446">
    <property type="component" value="Unassembled WGS sequence"/>
</dbReference>
<feature type="compositionally biased region" description="Low complexity" evidence="1">
    <location>
        <begin position="64"/>
        <end position="83"/>
    </location>
</feature>
<dbReference type="EMBL" id="JBFXLU010000007">
    <property type="protein sequence ID" value="KAL2856448.1"/>
    <property type="molecule type" value="Genomic_DNA"/>
</dbReference>
<accession>A0ABR4KVY4</accession>
<proteinExistence type="predicted"/>
<gene>
    <name evidence="2" type="ORF">BJY01DRAFT_242783</name>
</gene>
<evidence type="ECO:0000256" key="1">
    <source>
        <dbReference type="SAM" id="MobiDB-lite"/>
    </source>
</evidence>
<evidence type="ECO:0000313" key="2">
    <source>
        <dbReference type="EMBL" id="KAL2856448.1"/>
    </source>
</evidence>
<protein>
    <submittedName>
        <fullName evidence="2">Uncharacterized protein</fullName>
    </submittedName>
</protein>
<feature type="region of interest" description="Disordered" evidence="1">
    <location>
        <begin position="52"/>
        <end position="127"/>
    </location>
</feature>
<comment type="caution">
    <text evidence="2">The sequence shown here is derived from an EMBL/GenBank/DDBJ whole genome shotgun (WGS) entry which is preliminary data.</text>
</comment>
<keyword evidence="3" id="KW-1185">Reference proteome</keyword>
<name>A0ABR4KVY4_9EURO</name>
<organism evidence="2 3">
    <name type="scientific">Aspergillus pseudoustus</name>
    <dbReference type="NCBI Taxonomy" id="1810923"/>
    <lineage>
        <taxon>Eukaryota</taxon>
        <taxon>Fungi</taxon>
        <taxon>Dikarya</taxon>
        <taxon>Ascomycota</taxon>
        <taxon>Pezizomycotina</taxon>
        <taxon>Eurotiomycetes</taxon>
        <taxon>Eurotiomycetidae</taxon>
        <taxon>Eurotiales</taxon>
        <taxon>Aspergillaceae</taxon>
        <taxon>Aspergillus</taxon>
        <taxon>Aspergillus subgen. Nidulantes</taxon>
    </lineage>
</organism>
<sequence>MPMNWTPEKNTKLFLGVLEQAREQNLKLNHRRLAEYMGPDCTWKAIEGQIAKLKKQASQDPNETSASTSVSGAGSAPSTPAATPKKRGASGTPAKTGGAGSPQKRKKKEAKIEQDDSDDDSEEEKMALWEVKQELKELNE</sequence>
<reference evidence="2 3" key="1">
    <citation type="submission" date="2024-07" db="EMBL/GenBank/DDBJ databases">
        <title>Section-level genome sequencing and comparative genomics of Aspergillus sections Usti and Cavernicolus.</title>
        <authorList>
            <consortium name="Lawrence Berkeley National Laboratory"/>
            <person name="Nybo J.L."/>
            <person name="Vesth T.C."/>
            <person name="Theobald S."/>
            <person name="Frisvad J.C."/>
            <person name="Larsen T.O."/>
            <person name="Kjaerboelling I."/>
            <person name="Rothschild-Mancinelli K."/>
            <person name="Lyhne E.K."/>
            <person name="Kogle M.E."/>
            <person name="Barry K."/>
            <person name="Clum A."/>
            <person name="Na H."/>
            <person name="Ledsgaard L."/>
            <person name="Lin J."/>
            <person name="Lipzen A."/>
            <person name="Kuo A."/>
            <person name="Riley R."/>
            <person name="Mondo S."/>
            <person name="Labutti K."/>
            <person name="Haridas S."/>
            <person name="Pangalinan J."/>
            <person name="Salamov A.A."/>
            <person name="Simmons B.A."/>
            <person name="Magnuson J.K."/>
            <person name="Chen J."/>
            <person name="Drula E."/>
            <person name="Henrissat B."/>
            <person name="Wiebenga A."/>
            <person name="Lubbers R.J."/>
            <person name="Gomes A.C."/>
            <person name="Makela M.R."/>
            <person name="Stajich J."/>
            <person name="Grigoriev I.V."/>
            <person name="Mortensen U.H."/>
            <person name="De Vries R.P."/>
            <person name="Baker S.E."/>
            <person name="Andersen M.R."/>
        </authorList>
    </citation>
    <scope>NUCLEOTIDE SEQUENCE [LARGE SCALE GENOMIC DNA]</scope>
    <source>
        <strain evidence="2 3">CBS 123904</strain>
    </source>
</reference>
<evidence type="ECO:0000313" key="3">
    <source>
        <dbReference type="Proteomes" id="UP001610446"/>
    </source>
</evidence>